<dbReference type="GO" id="GO:0005737">
    <property type="term" value="C:cytoplasm"/>
    <property type="evidence" value="ECO:0007669"/>
    <property type="project" value="UniProtKB-ARBA"/>
</dbReference>
<gene>
    <name evidence="5" type="ORF">A6M21_01235</name>
</gene>
<dbReference type="OrthoDB" id="9794400at2"/>
<evidence type="ECO:0000256" key="2">
    <source>
        <dbReference type="ARBA" id="ARBA00022603"/>
    </source>
</evidence>
<evidence type="ECO:0000313" key="5">
    <source>
        <dbReference type="EMBL" id="OAT79453.1"/>
    </source>
</evidence>
<dbReference type="InterPro" id="IPR053888">
    <property type="entry name" value="MRM3-like_sub_bind"/>
</dbReference>
<dbReference type="GO" id="GO:0006396">
    <property type="term" value="P:RNA processing"/>
    <property type="evidence" value="ECO:0007669"/>
    <property type="project" value="InterPro"/>
</dbReference>
<keyword evidence="2" id="KW-0489">Methyltransferase</keyword>
<proteinExistence type="inferred from homology"/>
<dbReference type="EMBL" id="LYVF01000197">
    <property type="protein sequence ID" value="OAT79453.1"/>
    <property type="molecule type" value="Genomic_DNA"/>
</dbReference>
<dbReference type="CDD" id="cd18095">
    <property type="entry name" value="SpoU-like_rRNA-MTase"/>
    <property type="match status" value="1"/>
</dbReference>
<dbReference type="InterPro" id="IPR029064">
    <property type="entry name" value="Ribosomal_eL30-like_sf"/>
</dbReference>
<keyword evidence="3" id="KW-0808">Transferase</keyword>
<feature type="domain" description="RNA 2-O ribose methyltransferase substrate binding" evidence="4">
    <location>
        <begin position="30"/>
        <end position="105"/>
    </location>
</feature>
<dbReference type="GO" id="GO:0032259">
    <property type="term" value="P:methylation"/>
    <property type="evidence" value="ECO:0007669"/>
    <property type="project" value="UniProtKB-KW"/>
</dbReference>
<dbReference type="SUPFAM" id="SSF55315">
    <property type="entry name" value="L30e-like"/>
    <property type="match status" value="1"/>
</dbReference>
<dbReference type="Gene3D" id="3.30.1330.30">
    <property type="match status" value="1"/>
</dbReference>
<dbReference type="AlphaFoldDB" id="A0A1B7LAV8"/>
<dbReference type="SUPFAM" id="SSF75217">
    <property type="entry name" value="alpha/beta knot"/>
    <property type="match status" value="1"/>
</dbReference>
<dbReference type="PANTHER" id="PTHR43191">
    <property type="entry name" value="RRNA METHYLTRANSFERASE 3"/>
    <property type="match status" value="1"/>
</dbReference>
<dbReference type="InterPro" id="IPR051259">
    <property type="entry name" value="rRNA_Methyltransferase"/>
</dbReference>
<comment type="caution">
    <text evidence="5">The sequence shown here is derived from an EMBL/GenBank/DDBJ whole genome shotgun (WGS) entry which is preliminary data.</text>
</comment>
<comment type="similarity">
    <text evidence="1">Belongs to the class IV-like SAM-binding methyltransferase superfamily. RNA methyltransferase TrmH family.</text>
</comment>
<evidence type="ECO:0000259" key="4">
    <source>
        <dbReference type="SMART" id="SM00967"/>
    </source>
</evidence>
<name>A0A1B7LAV8_9FIRM</name>
<accession>A0A1B7LAV8</accession>
<dbReference type="SMART" id="SM00967">
    <property type="entry name" value="SpoU_sub_bind"/>
    <property type="match status" value="1"/>
</dbReference>
<dbReference type="Pfam" id="PF22435">
    <property type="entry name" value="MRM3-like_sub_bind"/>
    <property type="match status" value="1"/>
</dbReference>
<dbReference type="InterPro" id="IPR013123">
    <property type="entry name" value="SpoU_subst-bd"/>
</dbReference>
<dbReference type="Pfam" id="PF00588">
    <property type="entry name" value="SpoU_methylase"/>
    <property type="match status" value="1"/>
</dbReference>
<dbReference type="InterPro" id="IPR001537">
    <property type="entry name" value="SpoU_MeTrfase"/>
</dbReference>
<dbReference type="GO" id="GO:0008173">
    <property type="term" value="F:RNA methyltransferase activity"/>
    <property type="evidence" value="ECO:0007669"/>
    <property type="project" value="InterPro"/>
</dbReference>
<organism evidence="5 6">
    <name type="scientific">Desulfotomaculum copahuensis</name>
    <dbReference type="NCBI Taxonomy" id="1838280"/>
    <lineage>
        <taxon>Bacteria</taxon>
        <taxon>Bacillati</taxon>
        <taxon>Bacillota</taxon>
        <taxon>Clostridia</taxon>
        <taxon>Eubacteriales</taxon>
        <taxon>Desulfotomaculaceae</taxon>
        <taxon>Desulfotomaculum</taxon>
    </lineage>
</organism>
<dbReference type="Gene3D" id="3.40.1280.10">
    <property type="match status" value="1"/>
</dbReference>
<dbReference type="GO" id="GO:0003723">
    <property type="term" value="F:RNA binding"/>
    <property type="evidence" value="ECO:0007669"/>
    <property type="project" value="InterPro"/>
</dbReference>
<dbReference type="InterPro" id="IPR029028">
    <property type="entry name" value="Alpha/beta_knot_MTases"/>
</dbReference>
<protein>
    <recommendedName>
        <fullName evidence="4">RNA 2-O ribose methyltransferase substrate binding domain-containing protein</fullName>
    </recommendedName>
</protein>
<evidence type="ECO:0000256" key="3">
    <source>
        <dbReference type="ARBA" id="ARBA00022679"/>
    </source>
</evidence>
<dbReference type="PANTHER" id="PTHR43191:SF2">
    <property type="entry name" value="RRNA METHYLTRANSFERASE 3, MITOCHONDRIAL"/>
    <property type="match status" value="1"/>
</dbReference>
<dbReference type="Proteomes" id="UP000078532">
    <property type="component" value="Unassembled WGS sequence"/>
</dbReference>
<dbReference type="STRING" id="1838280.A6M21_01235"/>
<keyword evidence="6" id="KW-1185">Reference proteome</keyword>
<reference evidence="5 6" key="1">
    <citation type="submission" date="2016-04" db="EMBL/GenBank/DDBJ databases">
        <authorList>
            <person name="Evans L.H."/>
            <person name="Alamgir A."/>
            <person name="Owens N."/>
            <person name="Weber N.D."/>
            <person name="Virtaneva K."/>
            <person name="Barbian K."/>
            <person name="Babar A."/>
            <person name="Rosenke K."/>
        </authorList>
    </citation>
    <scope>NUCLEOTIDE SEQUENCE [LARGE SCALE GENOMIC DNA]</scope>
    <source>
        <strain evidence="5 6">LMa1</strain>
    </source>
</reference>
<evidence type="ECO:0000313" key="6">
    <source>
        <dbReference type="Proteomes" id="UP000078532"/>
    </source>
</evidence>
<dbReference type="InterPro" id="IPR029026">
    <property type="entry name" value="tRNA_m1G_MTases_N"/>
</dbReference>
<sequence length="267" mass="28039">MQVTSRNNEQIKYMRRLAGRRFREREGKFILEGVRLLEEALAAGWMVETLVHTAGAASGAGRTLTDTVRERGGRVLEVTDELFRTLADTVSPQGVLAVARRTAYTLDGLLAGRPSLLLLADGVQDPGNLGAIIRSADAAGADGVILLPGTVDAFAPKTVRATMGSLFHLPVIMDGADKVLTALAGAGLPVVAGVPRAPSFIDQIDLSGPVVLAVGNEAGGISPAVLAKSEQASIPMSGRAESLNVAMAASIMLYEAVRQRRAFPIFQ</sequence>
<evidence type="ECO:0000256" key="1">
    <source>
        <dbReference type="ARBA" id="ARBA00007228"/>
    </source>
</evidence>